<evidence type="ECO:0000256" key="8">
    <source>
        <dbReference type="RuleBase" id="RU000560"/>
    </source>
</evidence>
<dbReference type="GO" id="GO:1990904">
    <property type="term" value="C:ribonucleoprotein complex"/>
    <property type="evidence" value="ECO:0007669"/>
    <property type="project" value="UniProtKB-KW"/>
</dbReference>
<evidence type="ECO:0000313" key="9">
    <source>
        <dbReference type="EMBL" id="PTL36580.1"/>
    </source>
</evidence>
<keyword evidence="3 7" id="KW-0694">RNA-binding</keyword>
<gene>
    <name evidence="7" type="primary">rplT</name>
    <name evidence="9" type="ORF">CLG94_04340</name>
</gene>
<dbReference type="GO" id="GO:0000027">
    <property type="term" value="P:ribosomal large subunit assembly"/>
    <property type="evidence" value="ECO:0007669"/>
    <property type="project" value="UniProtKB-UniRule"/>
</dbReference>
<dbReference type="GO" id="GO:0003735">
    <property type="term" value="F:structural constituent of ribosome"/>
    <property type="evidence" value="ECO:0007669"/>
    <property type="project" value="InterPro"/>
</dbReference>
<keyword evidence="4 7" id="KW-0689">Ribosomal protein</keyword>
<dbReference type="Gene3D" id="1.10.1900.20">
    <property type="entry name" value="Ribosomal protein L20"/>
    <property type="match status" value="1"/>
</dbReference>
<name>A0A2T4TZN6_9BACT</name>
<dbReference type="HAMAP" id="MF_00382">
    <property type="entry name" value="Ribosomal_bL20"/>
    <property type="match status" value="1"/>
</dbReference>
<protein>
    <recommendedName>
        <fullName evidence="6 7">Large ribosomal subunit protein bL20</fullName>
    </recommendedName>
</protein>
<dbReference type="InterPro" id="IPR049946">
    <property type="entry name" value="RIBOSOMAL_L20_CS"/>
</dbReference>
<evidence type="ECO:0000256" key="3">
    <source>
        <dbReference type="ARBA" id="ARBA00022884"/>
    </source>
</evidence>
<evidence type="ECO:0000256" key="4">
    <source>
        <dbReference type="ARBA" id="ARBA00022980"/>
    </source>
</evidence>
<dbReference type="SUPFAM" id="SSF74731">
    <property type="entry name" value="Ribosomal protein L20"/>
    <property type="match status" value="1"/>
</dbReference>
<keyword evidence="5 7" id="KW-0687">Ribonucleoprotein</keyword>
<evidence type="ECO:0000256" key="2">
    <source>
        <dbReference type="ARBA" id="ARBA00022730"/>
    </source>
</evidence>
<dbReference type="RefSeq" id="WP_107561650.1">
    <property type="nucleotide sequence ID" value="NZ_NVQC01000015.1"/>
</dbReference>
<reference evidence="10" key="2">
    <citation type="journal article" date="2018" name="Environ. Microbiol.">
        <title>Bloom of a denitrifying methanotroph, 'Candidatus Methylomirabilis limnetica', in a deep stratified lake.</title>
        <authorList>
            <person name="Graf J.S."/>
            <person name="Mayr M.J."/>
            <person name="Marchant H.K."/>
            <person name="Tienken D."/>
            <person name="Hach P.F."/>
            <person name="Brand A."/>
            <person name="Schubert C.J."/>
            <person name="Kuypers M.M."/>
            <person name="Milucka J."/>
        </authorList>
    </citation>
    <scope>NUCLEOTIDE SEQUENCE [LARGE SCALE GENOMIC DNA]</scope>
    <source>
        <strain evidence="10">Zug</strain>
    </source>
</reference>
<dbReference type="GO" id="GO:0005840">
    <property type="term" value="C:ribosome"/>
    <property type="evidence" value="ECO:0007669"/>
    <property type="project" value="UniProtKB-KW"/>
</dbReference>
<comment type="function">
    <text evidence="7 8">Binds directly to 23S ribosomal RNA and is necessary for the in vitro assembly process of the 50S ribosomal subunit. It is not involved in the protein synthesizing functions of that subunit.</text>
</comment>
<dbReference type="PRINTS" id="PR00062">
    <property type="entry name" value="RIBOSOMALL20"/>
</dbReference>
<dbReference type="FunFam" id="1.10.1900.20:FF:000001">
    <property type="entry name" value="50S ribosomal protein L20"/>
    <property type="match status" value="1"/>
</dbReference>
<comment type="caution">
    <text evidence="9">The sequence shown here is derived from an EMBL/GenBank/DDBJ whole genome shotgun (WGS) entry which is preliminary data.</text>
</comment>
<dbReference type="Pfam" id="PF00453">
    <property type="entry name" value="Ribosomal_L20"/>
    <property type="match status" value="1"/>
</dbReference>
<dbReference type="PROSITE" id="PS00937">
    <property type="entry name" value="RIBOSOMAL_L20"/>
    <property type="match status" value="1"/>
</dbReference>
<evidence type="ECO:0000256" key="1">
    <source>
        <dbReference type="ARBA" id="ARBA00007698"/>
    </source>
</evidence>
<keyword evidence="10" id="KW-1185">Reference proteome</keyword>
<evidence type="ECO:0000256" key="7">
    <source>
        <dbReference type="HAMAP-Rule" id="MF_00382"/>
    </source>
</evidence>
<dbReference type="Gene3D" id="6.10.160.10">
    <property type="match status" value="1"/>
</dbReference>
<organism evidence="9 10">
    <name type="scientific">Candidatus Methylomirabilis limnetica</name>
    <dbReference type="NCBI Taxonomy" id="2033718"/>
    <lineage>
        <taxon>Bacteria</taxon>
        <taxon>Candidatus Methylomirabilota</taxon>
        <taxon>Candidatus Methylomirabilia</taxon>
        <taxon>Candidatus Methylomirabilales</taxon>
        <taxon>Candidatus Methylomirabilaceae</taxon>
        <taxon>Candidatus Methylomirabilis</taxon>
    </lineage>
</organism>
<sequence length="119" mass="13491">MPRAKGGFKTRQRRNRVLKEAEGFWGKRSKAYRSAQEAVDRARRYAYRDRKARKRDFRGLWIIRINAAARLSGLSYSVLMGGLKKAGVAVDRKALADLAIHDPSTFNKLAEVAREQVAA</sequence>
<keyword evidence="2 7" id="KW-0699">rRNA-binding</keyword>
<dbReference type="Proteomes" id="UP000241436">
    <property type="component" value="Unassembled WGS sequence"/>
</dbReference>
<evidence type="ECO:0000256" key="6">
    <source>
        <dbReference type="ARBA" id="ARBA00035172"/>
    </source>
</evidence>
<dbReference type="InterPro" id="IPR005813">
    <property type="entry name" value="Ribosomal_bL20"/>
</dbReference>
<evidence type="ECO:0000313" key="10">
    <source>
        <dbReference type="Proteomes" id="UP000241436"/>
    </source>
</evidence>
<dbReference type="InterPro" id="IPR035566">
    <property type="entry name" value="Ribosomal_protein_bL20_C"/>
</dbReference>
<reference evidence="9 10" key="1">
    <citation type="submission" date="2017-09" db="EMBL/GenBank/DDBJ databases">
        <title>Bloom of a denitrifying methanotroph, Candidatus Methylomirabilis limnetica, in a deep stratified lake.</title>
        <authorList>
            <person name="Graf J.S."/>
            <person name="Marchant H.K."/>
            <person name="Tienken D."/>
            <person name="Hach P.F."/>
            <person name="Brand A."/>
            <person name="Schubert C.J."/>
            <person name="Kuypers M.M."/>
            <person name="Milucka J."/>
        </authorList>
    </citation>
    <scope>NUCLEOTIDE SEQUENCE [LARGE SCALE GENOMIC DNA]</scope>
    <source>
        <strain evidence="9 10">Zug</strain>
    </source>
</reference>
<evidence type="ECO:0000256" key="5">
    <source>
        <dbReference type="ARBA" id="ARBA00023274"/>
    </source>
</evidence>
<dbReference type="OrthoDB" id="9808966at2"/>
<accession>A0A2T4TZN6</accession>
<dbReference type="PANTHER" id="PTHR10986">
    <property type="entry name" value="39S RIBOSOMAL PROTEIN L20"/>
    <property type="match status" value="1"/>
</dbReference>
<proteinExistence type="inferred from homology"/>
<dbReference type="NCBIfam" id="TIGR01032">
    <property type="entry name" value="rplT_bact"/>
    <property type="match status" value="1"/>
</dbReference>
<dbReference type="CDD" id="cd07026">
    <property type="entry name" value="Ribosomal_L20"/>
    <property type="match status" value="1"/>
</dbReference>
<dbReference type="GO" id="GO:0006412">
    <property type="term" value="P:translation"/>
    <property type="evidence" value="ECO:0007669"/>
    <property type="project" value="InterPro"/>
</dbReference>
<comment type="similarity">
    <text evidence="1 7 8">Belongs to the bacterial ribosomal protein bL20 family.</text>
</comment>
<dbReference type="EMBL" id="NVQC01000015">
    <property type="protein sequence ID" value="PTL36580.1"/>
    <property type="molecule type" value="Genomic_DNA"/>
</dbReference>
<dbReference type="GO" id="GO:0019843">
    <property type="term" value="F:rRNA binding"/>
    <property type="evidence" value="ECO:0007669"/>
    <property type="project" value="UniProtKB-UniRule"/>
</dbReference>
<dbReference type="AlphaFoldDB" id="A0A2T4TZN6"/>